<accession>A0ABR0ERY6</accession>
<protein>
    <recommendedName>
        <fullName evidence="3">SprT-like domain-containing protein</fullName>
    </recommendedName>
</protein>
<evidence type="ECO:0000313" key="2">
    <source>
        <dbReference type="Proteomes" id="UP001305779"/>
    </source>
</evidence>
<name>A0ABR0ERY6_ZASCE</name>
<sequence>MSLPTKDDLKLDRILRHLDRLFASYSKPHDVRHIDSTRRHMQRVDIHKELGELSLVDSDDLRSWLRPLDHLFFGGMIFTNRITPGVEWLMGRTGKDYEDILGQVVVESGKITLRLCPRKHANSVQFLGTMLHEMVHVFIRQLAIREGVFYSWTMPSTDCFEVFGKLEGRTGHGYYFQKLARAVEDRARQLFHCDGIELGRMRAIVAEYQETKQIPTGEYFEEILKSPKYPNQPQPEAARDWIVRFDERERLRALHEAEMKEANNRIFG</sequence>
<dbReference type="Proteomes" id="UP001305779">
    <property type="component" value="Unassembled WGS sequence"/>
</dbReference>
<gene>
    <name evidence="1" type="ORF">PRZ48_005270</name>
</gene>
<dbReference type="EMBL" id="JAXOVC010000003">
    <property type="protein sequence ID" value="KAK4504354.1"/>
    <property type="molecule type" value="Genomic_DNA"/>
</dbReference>
<comment type="caution">
    <text evidence="1">The sequence shown here is derived from an EMBL/GenBank/DDBJ whole genome shotgun (WGS) entry which is preliminary data.</text>
</comment>
<evidence type="ECO:0000313" key="1">
    <source>
        <dbReference type="EMBL" id="KAK4504354.1"/>
    </source>
</evidence>
<keyword evidence="2" id="KW-1185">Reference proteome</keyword>
<proteinExistence type="predicted"/>
<organism evidence="1 2">
    <name type="scientific">Zasmidium cellare</name>
    <name type="common">Wine cellar mold</name>
    <name type="synonym">Racodium cellare</name>
    <dbReference type="NCBI Taxonomy" id="395010"/>
    <lineage>
        <taxon>Eukaryota</taxon>
        <taxon>Fungi</taxon>
        <taxon>Dikarya</taxon>
        <taxon>Ascomycota</taxon>
        <taxon>Pezizomycotina</taxon>
        <taxon>Dothideomycetes</taxon>
        <taxon>Dothideomycetidae</taxon>
        <taxon>Mycosphaerellales</taxon>
        <taxon>Mycosphaerellaceae</taxon>
        <taxon>Zasmidium</taxon>
    </lineage>
</organism>
<evidence type="ECO:0008006" key="3">
    <source>
        <dbReference type="Google" id="ProtNLM"/>
    </source>
</evidence>
<reference evidence="1 2" key="1">
    <citation type="journal article" date="2023" name="G3 (Bethesda)">
        <title>A chromosome-level genome assembly of Zasmidium syzygii isolated from banana leaves.</title>
        <authorList>
            <person name="van Westerhoven A.C."/>
            <person name="Mehrabi R."/>
            <person name="Talebi R."/>
            <person name="Steentjes M.B.F."/>
            <person name="Corcolon B."/>
            <person name="Chong P.A."/>
            <person name="Kema G.H.J."/>
            <person name="Seidl M.F."/>
        </authorList>
    </citation>
    <scope>NUCLEOTIDE SEQUENCE [LARGE SCALE GENOMIC DNA]</scope>
    <source>
        <strain evidence="1 2">P124</strain>
    </source>
</reference>